<dbReference type="GeneID" id="80400086"/>
<dbReference type="EMBL" id="BK013999">
    <property type="protein sequence ID" value="DAD52086.1"/>
    <property type="molecule type" value="Genomic_RNA"/>
</dbReference>
<evidence type="ECO:0000313" key="1">
    <source>
        <dbReference type="EMBL" id="DAD52086.1"/>
    </source>
</evidence>
<name>A0A8S5L2P5_9VIRU</name>
<proteinExistence type="predicted"/>
<accession>A0A8S5L2P5</accession>
<keyword evidence="2" id="KW-1185">Reference proteome</keyword>
<protein>
    <submittedName>
        <fullName evidence="1">Maturation protein</fullName>
    </submittedName>
</protein>
<dbReference type="Proteomes" id="UP000679262">
    <property type="component" value="Segment"/>
</dbReference>
<dbReference type="KEGG" id="vg:80400086"/>
<organism evidence="1 2">
    <name type="scientific">ssRNA phage Gerhypos.4_27</name>
    <dbReference type="NCBI Taxonomy" id="2786328"/>
    <lineage>
        <taxon>Viruses</taxon>
        <taxon>Riboviria</taxon>
        <taxon>Orthornavirae</taxon>
        <taxon>Lenarviricota</taxon>
        <taxon>Leviviricetes</taxon>
        <taxon>Timlovirales</taxon>
        <taxon>Steitzviridae</taxon>
        <taxon>Hodnevirus</taxon>
        <taxon>Hodnevirus monotelluricola</taxon>
        <taxon>Gredihovirus telluricola</taxon>
    </lineage>
</organism>
<evidence type="ECO:0000313" key="2">
    <source>
        <dbReference type="Proteomes" id="UP000679262"/>
    </source>
</evidence>
<sequence>RGEATQCNPHIMCAHVYICIHYSKELSLFITRGKTRSRTLPGPTLHIEENIPIARLRNRFDYTCAGTQITESDGNRWPPPKGETMVDRGSEFYTQKKEFLGRKFPYSVIHVKDGLPPNLTNSGSTIQGSLVANIFPVDPTNVAWESAPLLPLSIQWPPDISSPRNALVVKGAAAVAACSPGNPIAHVATALGEFLQDVPRIPGIALWESRLRALSTVAAGASEFLNVAFGISPTIADMHDFLKAVHTYDKAIDQFQRDAGRLVRRSFHFPKEESVTEEVLSGVLSPAGWVRNRSDPTQVDCFLGALNEGPALPVYETIRRRVTERKVWFDGAFTYHLPRGYDPLDDGDRRRLLAELFGAKPDLNTLWNLAPWSWAVDWFSSAGNNIKNLQNHINYGTVMRYGYLMEETSVTDTYRAGKMLAEPTYTGAVSRPYPAVASVTLRTTTKKRIQANPFGFGLSWEGLSSFQQAIAAALGITRVVK</sequence>
<feature type="non-terminal residue" evidence="1">
    <location>
        <position position="1"/>
    </location>
</feature>
<reference evidence="1 2" key="1">
    <citation type="submission" date="2020-09" db="EMBL/GenBank/DDBJ databases">
        <title>Leviviricetes taxonomy.</title>
        <authorList>
            <person name="Stockdale S.R."/>
            <person name="Callanan J."/>
            <person name="Adriaenssens E.M."/>
            <person name="Kuhn J.H."/>
            <person name="Rumnieks J."/>
            <person name="Shkoporov A."/>
            <person name="Draper L.A."/>
            <person name="Ross P."/>
            <person name="Hill C."/>
        </authorList>
    </citation>
    <scope>NUCLEOTIDE SEQUENCE [LARGE SCALE GENOMIC DNA]</scope>
</reference>
<dbReference type="RefSeq" id="YP_010770607.1">
    <property type="nucleotide sequence ID" value="NC_074338.1"/>
</dbReference>
<gene>
    <name evidence="1" type="primary">Gerhypos.4_27_1</name>
</gene>